<dbReference type="Pfam" id="PF00392">
    <property type="entry name" value="GntR"/>
    <property type="match status" value="1"/>
</dbReference>
<dbReference type="KEGG" id="marq:MARGE09_P0405"/>
<name>A0AAN1WEN9_9GAMM</name>
<dbReference type="SUPFAM" id="SSF48008">
    <property type="entry name" value="GntR ligand-binding domain-like"/>
    <property type="match status" value="1"/>
</dbReference>
<dbReference type="RefSeq" id="WP_236985712.1">
    <property type="nucleotide sequence ID" value="NZ_AP023086.1"/>
</dbReference>
<organism evidence="5 6">
    <name type="scientific">Marinagarivorans cellulosilyticus</name>
    <dbReference type="NCBI Taxonomy" id="2721545"/>
    <lineage>
        <taxon>Bacteria</taxon>
        <taxon>Pseudomonadati</taxon>
        <taxon>Pseudomonadota</taxon>
        <taxon>Gammaproteobacteria</taxon>
        <taxon>Cellvibrionales</taxon>
        <taxon>Cellvibrionaceae</taxon>
        <taxon>Marinagarivorans</taxon>
    </lineage>
</organism>
<evidence type="ECO:0000313" key="5">
    <source>
        <dbReference type="EMBL" id="BCD96206.1"/>
    </source>
</evidence>
<evidence type="ECO:0000313" key="6">
    <source>
        <dbReference type="Proteomes" id="UP001320119"/>
    </source>
</evidence>
<keyword evidence="1" id="KW-0805">Transcription regulation</keyword>
<dbReference type="SMART" id="SM00895">
    <property type="entry name" value="FCD"/>
    <property type="match status" value="1"/>
</dbReference>
<dbReference type="SUPFAM" id="SSF46785">
    <property type="entry name" value="Winged helix' DNA-binding domain"/>
    <property type="match status" value="1"/>
</dbReference>
<dbReference type="AlphaFoldDB" id="A0AAN1WEN9"/>
<dbReference type="InterPro" id="IPR008920">
    <property type="entry name" value="TF_FadR/GntR_C"/>
</dbReference>
<dbReference type="InterPro" id="IPR011711">
    <property type="entry name" value="GntR_C"/>
</dbReference>
<dbReference type="Gene3D" id="1.20.120.530">
    <property type="entry name" value="GntR ligand-binding domain-like"/>
    <property type="match status" value="1"/>
</dbReference>
<dbReference type="PROSITE" id="PS50949">
    <property type="entry name" value="HTH_GNTR"/>
    <property type="match status" value="1"/>
</dbReference>
<dbReference type="Gene3D" id="1.10.10.10">
    <property type="entry name" value="Winged helix-like DNA-binding domain superfamily/Winged helix DNA-binding domain"/>
    <property type="match status" value="1"/>
</dbReference>
<dbReference type="InterPro" id="IPR036390">
    <property type="entry name" value="WH_DNA-bd_sf"/>
</dbReference>
<protein>
    <recommendedName>
        <fullName evidence="4">HTH gntR-type domain-containing protein</fullName>
    </recommendedName>
</protein>
<dbReference type="PRINTS" id="PR00035">
    <property type="entry name" value="HTHGNTR"/>
</dbReference>
<keyword evidence="3" id="KW-0804">Transcription</keyword>
<evidence type="ECO:0000256" key="3">
    <source>
        <dbReference type="ARBA" id="ARBA00023163"/>
    </source>
</evidence>
<proteinExistence type="predicted"/>
<sequence length="233" mass="25974">MNLKPKNLNAQTIDALGQRIIEGHYKEGEKLPIEPELCDEYGVSRPIVREATKALVAKGLLVSKPKVGTIVQGKKRWNLLDSDVLSWVTQALPEGEFLDMLFEARLAIEPSAAALAVDKASQEDIEKIGSAFFDMKSAATIADSIEPDIRFHQAILDATHNDVIRYIGHTLHNALAVSISLTSWHEDIHKAALKRHEEVYKAIAARKRSAAEKAVRNLLLDSRQDFDKKFNDN</sequence>
<keyword evidence="2" id="KW-0238">DNA-binding</keyword>
<evidence type="ECO:0000256" key="1">
    <source>
        <dbReference type="ARBA" id="ARBA00023015"/>
    </source>
</evidence>
<reference evidence="5 6" key="1">
    <citation type="journal article" date="2022" name="IScience">
        <title>An ultrasensitive nanofiber-based assay for enzymatic hydrolysis and deep-sea microbial degradation of cellulose.</title>
        <authorList>
            <person name="Tsudome M."/>
            <person name="Tachioka M."/>
            <person name="Miyazaki M."/>
            <person name="Uchimura K."/>
            <person name="Tsuda M."/>
            <person name="Takaki Y."/>
            <person name="Deguchi S."/>
        </authorList>
    </citation>
    <scope>NUCLEOTIDE SEQUENCE [LARGE SCALE GENOMIC DNA]</scope>
    <source>
        <strain evidence="5 6">GE09</strain>
    </source>
</reference>
<dbReference type="EMBL" id="AP023086">
    <property type="protein sequence ID" value="BCD96206.1"/>
    <property type="molecule type" value="Genomic_DNA"/>
</dbReference>
<dbReference type="Pfam" id="PF07729">
    <property type="entry name" value="FCD"/>
    <property type="match status" value="1"/>
</dbReference>
<dbReference type="GO" id="GO:0003677">
    <property type="term" value="F:DNA binding"/>
    <property type="evidence" value="ECO:0007669"/>
    <property type="project" value="UniProtKB-KW"/>
</dbReference>
<evidence type="ECO:0000256" key="2">
    <source>
        <dbReference type="ARBA" id="ARBA00023125"/>
    </source>
</evidence>
<dbReference type="PANTHER" id="PTHR43537:SF44">
    <property type="entry name" value="GNTR FAMILY REGULATORY PROTEIN"/>
    <property type="match status" value="1"/>
</dbReference>
<dbReference type="InterPro" id="IPR036388">
    <property type="entry name" value="WH-like_DNA-bd_sf"/>
</dbReference>
<keyword evidence="6" id="KW-1185">Reference proteome</keyword>
<dbReference type="InterPro" id="IPR000524">
    <property type="entry name" value="Tscrpt_reg_HTH_GntR"/>
</dbReference>
<dbReference type="GO" id="GO:0003700">
    <property type="term" value="F:DNA-binding transcription factor activity"/>
    <property type="evidence" value="ECO:0007669"/>
    <property type="project" value="InterPro"/>
</dbReference>
<accession>A0AAN1WEN9</accession>
<evidence type="ECO:0000259" key="4">
    <source>
        <dbReference type="PROSITE" id="PS50949"/>
    </source>
</evidence>
<gene>
    <name evidence="5" type="ORF">MARGE09_P0405</name>
</gene>
<dbReference type="Proteomes" id="UP001320119">
    <property type="component" value="Chromosome"/>
</dbReference>
<feature type="domain" description="HTH gntR-type" evidence="4">
    <location>
        <begin position="6"/>
        <end position="74"/>
    </location>
</feature>
<dbReference type="CDD" id="cd07377">
    <property type="entry name" value="WHTH_GntR"/>
    <property type="match status" value="1"/>
</dbReference>
<dbReference type="PANTHER" id="PTHR43537">
    <property type="entry name" value="TRANSCRIPTIONAL REGULATOR, GNTR FAMILY"/>
    <property type="match status" value="1"/>
</dbReference>
<dbReference type="SMART" id="SM00345">
    <property type="entry name" value="HTH_GNTR"/>
    <property type="match status" value="1"/>
</dbReference>